<gene>
    <name evidence="2" type="ORF">MKC95_06650</name>
</gene>
<reference evidence="2" key="1">
    <citation type="journal article" date="2022" name="Clin. Infect. Dis.">
        <title>Association between Clostridium innocuum and antibiotic-associated diarrhea in adults and children: A cross-sectional study and comparative genomics analysis.</title>
        <authorList>
            <person name="Cherny K.E."/>
            <person name="Muscat E.B."/>
            <person name="Balaji A."/>
            <person name="Mukherjee J."/>
            <person name="Ozer E.A."/>
            <person name="Angarone M.P."/>
            <person name="Hauser A.R."/>
            <person name="Sichel J.S."/>
            <person name="Amponsah E."/>
            <person name="Kociolek L.K."/>
        </authorList>
    </citation>
    <scope>NUCLEOTIDE SEQUENCE</scope>
    <source>
        <strain evidence="2">NU1-AC-029v</strain>
    </source>
</reference>
<name>A0AAP2UM37_CLOIN</name>
<evidence type="ECO:0000313" key="2">
    <source>
        <dbReference type="EMBL" id="MCR0232443.1"/>
    </source>
</evidence>
<dbReference type="RefSeq" id="WP_008818613.1">
    <property type="nucleotide sequence ID" value="NZ_AP025565.1"/>
</dbReference>
<dbReference type="InterPro" id="IPR011008">
    <property type="entry name" value="Dimeric_a/b-barrel"/>
</dbReference>
<sequence length="91" mass="10814">MYIVLVKNKVNQSKKTEYMRDSQLFAEEMKEVAGCKDTYVLTSADYEDVIVNVEVWESKYVYEQYDGHVFLKYKEKLKSNFISNTIETYTL</sequence>
<dbReference type="EMBL" id="JAKTMA010000009">
    <property type="protein sequence ID" value="MCR0232443.1"/>
    <property type="molecule type" value="Genomic_DNA"/>
</dbReference>
<accession>A0AAP2UM37</accession>
<dbReference type="InterPro" id="IPR007138">
    <property type="entry name" value="ABM_dom"/>
</dbReference>
<comment type="caution">
    <text evidence="2">The sequence shown here is derived from an EMBL/GenBank/DDBJ whole genome shotgun (WGS) entry which is preliminary data.</text>
</comment>
<protein>
    <submittedName>
        <fullName evidence="2">Antibiotic biosynthesis monooxygenase</fullName>
    </submittedName>
</protein>
<keyword evidence="2" id="KW-0560">Oxidoreductase</keyword>
<dbReference type="SUPFAM" id="SSF54909">
    <property type="entry name" value="Dimeric alpha+beta barrel"/>
    <property type="match status" value="1"/>
</dbReference>
<dbReference type="Proteomes" id="UP001203972">
    <property type="component" value="Unassembled WGS sequence"/>
</dbReference>
<evidence type="ECO:0000259" key="1">
    <source>
        <dbReference type="Pfam" id="PF03992"/>
    </source>
</evidence>
<dbReference type="Gene3D" id="3.30.70.100">
    <property type="match status" value="1"/>
</dbReference>
<dbReference type="Pfam" id="PF03992">
    <property type="entry name" value="ABM"/>
    <property type="match status" value="1"/>
</dbReference>
<feature type="domain" description="ABM" evidence="1">
    <location>
        <begin position="1"/>
        <end position="65"/>
    </location>
</feature>
<dbReference type="GO" id="GO:0004497">
    <property type="term" value="F:monooxygenase activity"/>
    <property type="evidence" value="ECO:0007669"/>
    <property type="project" value="UniProtKB-KW"/>
</dbReference>
<organism evidence="2 3">
    <name type="scientific">Clostridium innocuum</name>
    <dbReference type="NCBI Taxonomy" id="1522"/>
    <lineage>
        <taxon>Bacteria</taxon>
        <taxon>Bacillati</taxon>
        <taxon>Bacillota</taxon>
        <taxon>Clostridia</taxon>
        <taxon>Eubacteriales</taxon>
        <taxon>Clostridiaceae</taxon>
        <taxon>Clostridium</taxon>
    </lineage>
</organism>
<keyword evidence="2" id="KW-0503">Monooxygenase</keyword>
<dbReference type="AlphaFoldDB" id="A0AAP2UM37"/>
<proteinExistence type="predicted"/>
<evidence type="ECO:0000313" key="3">
    <source>
        <dbReference type="Proteomes" id="UP001203972"/>
    </source>
</evidence>